<reference evidence="6 7" key="1">
    <citation type="submission" date="2024-03" db="EMBL/GenBank/DDBJ databases">
        <title>The Acrasis kona genome and developmental transcriptomes reveal deep origins of eukaryotic multicellular pathways.</title>
        <authorList>
            <person name="Sheikh S."/>
            <person name="Fu C.-J."/>
            <person name="Brown M.W."/>
            <person name="Baldauf S.L."/>
        </authorList>
    </citation>
    <scope>NUCLEOTIDE SEQUENCE [LARGE SCALE GENOMIC DNA]</scope>
    <source>
        <strain evidence="6 7">ATCC MYA-3509</strain>
    </source>
</reference>
<dbReference type="InterPro" id="IPR004859">
    <property type="entry name" value="Xrn1_N"/>
</dbReference>
<dbReference type="AlphaFoldDB" id="A0AAW2YLR2"/>
<keyword evidence="2" id="KW-0378">Hydrolase</keyword>
<comment type="caution">
    <text evidence="6">The sequence shown here is derived from an EMBL/GenBank/DDBJ whole genome shotgun (WGS) entry which is preliminary data.</text>
</comment>
<evidence type="ECO:0000256" key="3">
    <source>
        <dbReference type="ARBA" id="ARBA00022839"/>
    </source>
</evidence>
<accession>A0AAW2YLR2</accession>
<gene>
    <name evidence="6" type="ORF">AKO1_006369</name>
</gene>
<evidence type="ECO:0000313" key="6">
    <source>
        <dbReference type="EMBL" id="KAL0477007.1"/>
    </source>
</evidence>
<proteinExistence type="predicted"/>
<dbReference type="InterPro" id="IPR027073">
    <property type="entry name" value="5_3_exoribonuclease"/>
</dbReference>
<dbReference type="InterPro" id="IPR041412">
    <property type="entry name" value="Xrn1_helical"/>
</dbReference>
<evidence type="ECO:0000256" key="1">
    <source>
        <dbReference type="ARBA" id="ARBA00022722"/>
    </source>
</evidence>
<evidence type="ECO:0000313" key="7">
    <source>
        <dbReference type="Proteomes" id="UP001431209"/>
    </source>
</evidence>
<dbReference type="Proteomes" id="UP001431209">
    <property type="component" value="Unassembled WGS sequence"/>
</dbReference>
<dbReference type="GO" id="GO:0003723">
    <property type="term" value="F:RNA binding"/>
    <property type="evidence" value="ECO:0007669"/>
    <property type="project" value="TreeGrafter"/>
</dbReference>
<keyword evidence="1" id="KW-0540">Nuclease</keyword>
<keyword evidence="7" id="KW-1185">Reference proteome</keyword>
<dbReference type="Pfam" id="PF17846">
    <property type="entry name" value="XRN_M"/>
    <property type="match status" value="1"/>
</dbReference>
<dbReference type="GO" id="GO:0005634">
    <property type="term" value="C:nucleus"/>
    <property type="evidence" value="ECO:0007669"/>
    <property type="project" value="TreeGrafter"/>
</dbReference>
<name>A0AAW2YLR2_9EUKA</name>
<dbReference type="GO" id="GO:0000956">
    <property type="term" value="P:nuclear-transcribed mRNA catabolic process"/>
    <property type="evidence" value="ECO:0007669"/>
    <property type="project" value="TreeGrafter"/>
</dbReference>
<dbReference type="PANTHER" id="PTHR12341">
    <property type="entry name" value="5'-&gt;3' EXORIBONUCLEASE"/>
    <property type="match status" value="1"/>
</dbReference>
<sequence length="680" mass="78153">MGVSDFFPNIKNIFDLRSIVSHHNFKSRGKNDQFHSIYFDINSLLYPVAFSSYSQKQFFLKLLYLLRDFLSTHDATESVFFAVDGPGPRAKLITQRSRRYRKYIDDDSTLEEHELFLLRREISLLKKKQKKIDSRLFTPGTETMDHLKQVICWLAYRIIKTGDYKPNKSYVSAADHEGEGEYKIFEHLHSDLGKDINVKEKKKVLIVGGDSDLILYGLQSTKFCHLFVSQIDGSKYKKYDCNEIRAQLSQITNCKNVEQEERVIDDFCFLALLSGNDYVPKLKGYNFVKSWQEYLKYKMVHPDEFLVEISNENLKNPQEISMTLNQNMLKAIVEANIVGNFRKVSTPKSKSVVNYKNVVNIIFKKCYGKFPRYSVVPGDSVVVHLKYVHRLIGVGESLSSNSAEINAAQDALLGPSSGLYHLLNDDFGISESCYKKLISCVCNEKESRDKQSPQDQTTQLNSYLEGILWTLSYLKAQCLNFSFHFPYDSPQVSDLLKVDDKFITSLNHTYSLESCLTVPEFMMSVFNYGCRDHIPYNQIRDLMSKDSVVADLYHGDFDVIQNRWKEEDSIDRMRNAVRSSSFEMVPLQPTIRYSASGESENAVEPLNNSGLNINESVFFKNKAKVGRNVAVHTELKRPHVLYGHNHPLQRTPKSDVHQRRAYATVASRAGLLVSRVLRLL</sequence>
<dbReference type="Pfam" id="PF03159">
    <property type="entry name" value="XRN_N"/>
    <property type="match status" value="1"/>
</dbReference>
<feature type="domain" description="Xrn1 N-terminal" evidence="4">
    <location>
        <begin position="1"/>
        <end position="221"/>
    </location>
</feature>
<dbReference type="EMBL" id="JAOPGA020000129">
    <property type="protein sequence ID" value="KAL0477007.1"/>
    <property type="molecule type" value="Genomic_DNA"/>
</dbReference>
<dbReference type="Gene3D" id="3.40.50.12390">
    <property type="match status" value="1"/>
</dbReference>
<feature type="domain" description="Xrn1 helical" evidence="5">
    <location>
        <begin position="456"/>
        <end position="561"/>
    </location>
</feature>
<dbReference type="GO" id="GO:0004534">
    <property type="term" value="F:5'-3' RNA exonuclease activity"/>
    <property type="evidence" value="ECO:0007669"/>
    <property type="project" value="TreeGrafter"/>
</dbReference>
<evidence type="ECO:0000256" key="2">
    <source>
        <dbReference type="ARBA" id="ARBA00022801"/>
    </source>
</evidence>
<dbReference type="PANTHER" id="PTHR12341:SF70">
    <property type="entry name" value="XRN1 N-TERMINAL DOMAIN-CONTAINING PROTEIN"/>
    <property type="match status" value="1"/>
</dbReference>
<organism evidence="6 7">
    <name type="scientific">Acrasis kona</name>
    <dbReference type="NCBI Taxonomy" id="1008807"/>
    <lineage>
        <taxon>Eukaryota</taxon>
        <taxon>Discoba</taxon>
        <taxon>Heterolobosea</taxon>
        <taxon>Tetramitia</taxon>
        <taxon>Eutetramitia</taxon>
        <taxon>Acrasidae</taxon>
        <taxon>Acrasis</taxon>
    </lineage>
</organism>
<evidence type="ECO:0000259" key="5">
    <source>
        <dbReference type="Pfam" id="PF17846"/>
    </source>
</evidence>
<dbReference type="GO" id="GO:0016075">
    <property type="term" value="P:rRNA catabolic process"/>
    <property type="evidence" value="ECO:0007669"/>
    <property type="project" value="TreeGrafter"/>
</dbReference>
<evidence type="ECO:0000259" key="4">
    <source>
        <dbReference type="Pfam" id="PF03159"/>
    </source>
</evidence>
<protein>
    <submittedName>
        <fullName evidence="6">RAT1</fullName>
    </submittedName>
</protein>
<keyword evidence="3" id="KW-0269">Exonuclease</keyword>